<organism evidence="1">
    <name type="scientific">Caldilineaceae bacterium SB0675_bin_29</name>
    <dbReference type="NCBI Taxonomy" id="2605266"/>
    <lineage>
        <taxon>Bacteria</taxon>
        <taxon>Bacillati</taxon>
        <taxon>Chloroflexota</taxon>
        <taxon>Caldilineae</taxon>
        <taxon>Caldilineales</taxon>
        <taxon>Caldilineaceae</taxon>
    </lineage>
</organism>
<dbReference type="AlphaFoldDB" id="A0A6B1G6R7"/>
<proteinExistence type="predicted"/>
<gene>
    <name evidence="1" type="ORF">F4148_19260</name>
</gene>
<accession>A0A6B1G6R7</accession>
<comment type="caution">
    <text evidence="1">The sequence shown here is derived from an EMBL/GenBank/DDBJ whole genome shotgun (WGS) entry which is preliminary data.</text>
</comment>
<protein>
    <submittedName>
        <fullName evidence="1">Uncharacterized protein</fullName>
    </submittedName>
</protein>
<sequence length="71" mass="7934">MSNLQIIHDDAGQPMFAVIPWREYVRLSKDGATEAVLRDEEIYDEAIEEGGESFPIEGVDRLLSGASPIRE</sequence>
<name>A0A6B1G6R7_9CHLR</name>
<dbReference type="EMBL" id="VYDA01000680">
    <property type="protein sequence ID" value="MYH63791.1"/>
    <property type="molecule type" value="Genomic_DNA"/>
</dbReference>
<evidence type="ECO:0000313" key="1">
    <source>
        <dbReference type="EMBL" id="MYH63791.1"/>
    </source>
</evidence>
<reference evidence="1" key="1">
    <citation type="submission" date="2019-09" db="EMBL/GenBank/DDBJ databases">
        <title>Characterisation of the sponge microbiome using genome-centric metagenomics.</title>
        <authorList>
            <person name="Engelberts J.P."/>
            <person name="Robbins S.J."/>
            <person name="De Goeij J.M."/>
            <person name="Aranda M."/>
            <person name="Bell S.C."/>
            <person name="Webster N.S."/>
        </authorList>
    </citation>
    <scope>NUCLEOTIDE SEQUENCE</scope>
    <source>
        <strain evidence="1">SB0675_bin_29</strain>
    </source>
</reference>